<gene>
    <name evidence="2" type="ORF">OSO01_36230</name>
</gene>
<name>A0A511ZN59_9BACI</name>
<dbReference type="AlphaFoldDB" id="A0A511ZN59"/>
<organism evidence="2 3">
    <name type="scientific">Oceanobacillus sojae</name>
    <dbReference type="NCBI Taxonomy" id="582851"/>
    <lineage>
        <taxon>Bacteria</taxon>
        <taxon>Bacillati</taxon>
        <taxon>Bacillota</taxon>
        <taxon>Bacilli</taxon>
        <taxon>Bacillales</taxon>
        <taxon>Bacillaceae</taxon>
        <taxon>Oceanobacillus</taxon>
    </lineage>
</organism>
<keyword evidence="1" id="KW-0812">Transmembrane</keyword>
<reference evidence="2 3" key="1">
    <citation type="submission" date="2019-07" db="EMBL/GenBank/DDBJ databases">
        <title>Whole genome shotgun sequence of Oceanobacillus sojae NBRC 105379.</title>
        <authorList>
            <person name="Hosoyama A."/>
            <person name="Uohara A."/>
            <person name="Ohji S."/>
            <person name="Ichikawa N."/>
        </authorList>
    </citation>
    <scope>NUCLEOTIDE SEQUENCE [LARGE SCALE GENOMIC DNA]</scope>
    <source>
        <strain evidence="2 3">NBRC 105379</strain>
    </source>
</reference>
<protein>
    <submittedName>
        <fullName evidence="2">Uncharacterized protein</fullName>
    </submittedName>
</protein>
<evidence type="ECO:0000313" key="3">
    <source>
        <dbReference type="Proteomes" id="UP000321558"/>
    </source>
</evidence>
<accession>A0A511ZN59</accession>
<feature type="transmembrane region" description="Helical" evidence="1">
    <location>
        <begin position="31"/>
        <end position="50"/>
    </location>
</feature>
<feature type="transmembrane region" description="Helical" evidence="1">
    <location>
        <begin position="57"/>
        <end position="76"/>
    </location>
</feature>
<proteinExistence type="predicted"/>
<evidence type="ECO:0000313" key="2">
    <source>
        <dbReference type="EMBL" id="GEN88884.1"/>
    </source>
</evidence>
<keyword evidence="3" id="KW-1185">Reference proteome</keyword>
<dbReference type="Proteomes" id="UP000321558">
    <property type="component" value="Unassembled WGS sequence"/>
</dbReference>
<evidence type="ECO:0000256" key="1">
    <source>
        <dbReference type="SAM" id="Phobius"/>
    </source>
</evidence>
<dbReference type="EMBL" id="BJYM01000016">
    <property type="protein sequence ID" value="GEN88884.1"/>
    <property type="molecule type" value="Genomic_DNA"/>
</dbReference>
<comment type="caution">
    <text evidence="2">The sequence shown here is derived from an EMBL/GenBank/DDBJ whole genome shotgun (WGS) entry which is preliminary data.</text>
</comment>
<dbReference type="RefSeq" id="WP_147211779.1">
    <property type="nucleotide sequence ID" value="NZ_BJYM01000016.1"/>
</dbReference>
<sequence length="80" mass="9350">MDSAKKGFILSGIIYFFISILYELYPTNWLALIELLVVASFILLLLWTYTSFTTRRYIHLFIALVILVPAAFRIIYRIVS</sequence>
<keyword evidence="1" id="KW-0472">Membrane</keyword>
<dbReference type="OrthoDB" id="9871604at2"/>
<feature type="transmembrane region" description="Helical" evidence="1">
    <location>
        <begin position="7"/>
        <end position="25"/>
    </location>
</feature>
<keyword evidence="1" id="KW-1133">Transmembrane helix</keyword>